<evidence type="ECO:0000256" key="1">
    <source>
        <dbReference type="ARBA" id="ARBA00006803"/>
    </source>
</evidence>
<dbReference type="AlphaFoldDB" id="A0AA39LLS0"/>
<keyword evidence="2" id="KW-0472">Membrane</keyword>
<evidence type="ECO:0000313" key="5">
    <source>
        <dbReference type="Proteomes" id="UP001175271"/>
    </source>
</evidence>
<dbReference type="Proteomes" id="UP001175271">
    <property type="component" value="Unassembled WGS sequence"/>
</dbReference>
<organism evidence="4 5">
    <name type="scientific">Steinernema hermaphroditum</name>
    <dbReference type="NCBI Taxonomy" id="289476"/>
    <lineage>
        <taxon>Eukaryota</taxon>
        <taxon>Metazoa</taxon>
        <taxon>Ecdysozoa</taxon>
        <taxon>Nematoda</taxon>
        <taxon>Chromadorea</taxon>
        <taxon>Rhabditida</taxon>
        <taxon>Tylenchina</taxon>
        <taxon>Panagrolaimomorpha</taxon>
        <taxon>Strongyloidoidea</taxon>
        <taxon>Steinernematidae</taxon>
        <taxon>Steinernema</taxon>
    </lineage>
</organism>
<dbReference type="InterPro" id="IPR052854">
    <property type="entry name" value="Serpentine_rcpt_epsilon"/>
</dbReference>
<feature type="transmembrane region" description="Helical" evidence="2">
    <location>
        <begin position="252"/>
        <end position="275"/>
    </location>
</feature>
<evidence type="ECO:0000256" key="2">
    <source>
        <dbReference type="SAM" id="Phobius"/>
    </source>
</evidence>
<evidence type="ECO:0000256" key="3">
    <source>
        <dbReference type="SAM" id="SignalP"/>
    </source>
</evidence>
<sequence length="355" mass="40308">MNQAVLFIFLSLLPIYCAFPFYMTTYGLPRTYPPEDAPEEYVSNSDVFRVVNALASSSSTIKCFLWKNNPLNWIGGGQEYADVPRNVNLSLAFVILTTSKIVGSINIKYQFLPYDGGSYTAYIHNACLFFVLDVSVVLSGERIVATWLTDKYEMCRNWCPVFALCLVMWAANGYFSCFSTALLQKDDLAQYYHSVLVVLVLIMMLNFTGFLAFIAIGRYNQRQWSTQLEQRLTHRYQISENIRTSRLLMKTLLIIICLSVFFFGAMYPALILSFHHQLPSILGQLFALAIATTGIILPCSFVKSDAKLLATVKRHFRIKSKDKIIPVHGARPKSCTAKVQEEANVYFSQLQNSWS</sequence>
<gene>
    <name evidence="4" type="ORF">QR680_015952</name>
</gene>
<keyword evidence="2" id="KW-0812">Transmembrane</keyword>
<evidence type="ECO:0000313" key="4">
    <source>
        <dbReference type="EMBL" id="KAK0401750.1"/>
    </source>
</evidence>
<feature type="transmembrane region" description="Helical" evidence="2">
    <location>
        <begin position="281"/>
        <end position="302"/>
    </location>
</feature>
<dbReference type="GO" id="GO:0007606">
    <property type="term" value="P:sensory perception of chemical stimulus"/>
    <property type="evidence" value="ECO:0007669"/>
    <property type="project" value="InterPro"/>
</dbReference>
<feature type="signal peptide" evidence="3">
    <location>
        <begin position="1"/>
        <end position="18"/>
    </location>
</feature>
<evidence type="ECO:0008006" key="6">
    <source>
        <dbReference type="Google" id="ProtNLM"/>
    </source>
</evidence>
<keyword evidence="5" id="KW-1185">Reference proteome</keyword>
<reference evidence="4" key="1">
    <citation type="submission" date="2023-06" db="EMBL/GenBank/DDBJ databases">
        <title>Genomic analysis of the entomopathogenic nematode Steinernema hermaphroditum.</title>
        <authorList>
            <person name="Schwarz E.M."/>
            <person name="Heppert J.K."/>
            <person name="Baniya A."/>
            <person name="Schwartz H.T."/>
            <person name="Tan C.-H."/>
            <person name="Antoshechkin I."/>
            <person name="Sternberg P.W."/>
            <person name="Goodrich-Blair H."/>
            <person name="Dillman A.R."/>
        </authorList>
    </citation>
    <scope>NUCLEOTIDE SEQUENCE</scope>
    <source>
        <strain evidence="4">PS9179</strain>
        <tissue evidence="4">Whole animal</tissue>
    </source>
</reference>
<dbReference type="InterPro" id="IPR004151">
    <property type="entry name" value="7TM_GPCR_serpentine_rcpt_Sre"/>
</dbReference>
<feature type="transmembrane region" description="Helical" evidence="2">
    <location>
        <begin position="121"/>
        <end position="140"/>
    </location>
</feature>
<dbReference type="PANTHER" id="PTHR47518:SF9">
    <property type="entry name" value="SERPENTINE RECEPTOR, CLASS T"/>
    <property type="match status" value="1"/>
</dbReference>
<dbReference type="GO" id="GO:0016020">
    <property type="term" value="C:membrane"/>
    <property type="evidence" value="ECO:0007669"/>
    <property type="project" value="InterPro"/>
</dbReference>
<feature type="transmembrane region" description="Helical" evidence="2">
    <location>
        <begin position="161"/>
        <end position="183"/>
    </location>
</feature>
<feature type="chain" id="PRO_5041262322" description="G-protein coupled receptors family 1 profile domain-containing protein" evidence="3">
    <location>
        <begin position="19"/>
        <end position="355"/>
    </location>
</feature>
<dbReference type="Pfam" id="PF03125">
    <property type="entry name" value="Sre"/>
    <property type="match status" value="1"/>
</dbReference>
<dbReference type="EMBL" id="JAUCMV010000004">
    <property type="protein sequence ID" value="KAK0401750.1"/>
    <property type="molecule type" value="Genomic_DNA"/>
</dbReference>
<dbReference type="PANTHER" id="PTHR47518">
    <property type="entry name" value="SERPENTINE RECEPTOR CLASS EPSILON-13-RELATED"/>
    <property type="match status" value="1"/>
</dbReference>
<keyword evidence="3" id="KW-0732">Signal</keyword>
<comment type="similarity">
    <text evidence="1">Belongs to the nematode receptor-like protein sre family.</text>
</comment>
<feature type="transmembrane region" description="Helical" evidence="2">
    <location>
        <begin position="195"/>
        <end position="216"/>
    </location>
</feature>
<name>A0AA39LLS0_9BILA</name>
<keyword evidence="2" id="KW-1133">Transmembrane helix</keyword>
<protein>
    <recommendedName>
        <fullName evidence="6">G-protein coupled receptors family 1 profile domain-containing protein</fullName>
    </recommendedName>
</protein>
<accession>A0AA39LLS0</accession>
<proteinExistence type="inferred from homology"/>
<comment type="caution">
    <text evidence="4">The sequence shown here is derived from an EMBL/GenBank/DDBJ whole genome shotgun (WGS) entry which is preliminary data.</text>
</comment>